<gene>
    <name evidence="1" type="ORF">H7F49_19040</name>
</gene>
<dbReference type="GO" id="GO:0004475">
    <property type="term" value="F:mannose-1-phosphate guanylyltransferase (GTP) activity"/>
    <property type="evidence" value="ECO:0007669"/>
    <property type="project" value="TreeGrafter"/>
</dbReference>
<dbReference type="PANTHER" id="PTHR46390:SF1">
    <property type="entry name" value="MANNOSE-1-PHOSPHATE GUANYLYLTRANSFERASE"/>
    <property type="match status" value="1"/>
</dbReference>
<protein>
    <submittedName>
        <fullName evidence="1">Mannose-1-phosphate guanylyltransferase</fullName>
    </submittedName>
</protein>
<keyword evidence="2" id="KW-1185">Reference proteome</keyword>
<comment type="caution">
    <text evidence="1">The sequence shown here is derived from an EMBL/GenBank/DDBJ whole genome shotgun (WGS) entry which is preliminary data.</text>
</comment>
<accession>A0A7X1FB71</accession>
<dbReference type="SUPFAM" id="SSF159283">
    <property type="entry name" value="Guanosine diphospho-D-mannose pyrophosphorylase/mannose-6-phosphate isomerase linker domain"/>
    <property type="match status" value="1"/>
</dbReference>
<dbReference type="GO" id="GO:0009298">
    <property type="term" value="P:GDP-mannose biosynthetic process"/>
    <property type="evidence" value="ECO:0007669"/>
    <property type="project" value="TreeGrafter"/>
</dbReference>
<sequence length="107" mass="11304">QIHSESVDYAVMENTDRAAMVPAAMGWSDIGNWEALHEARARDAAGNHVTGPAELIDCRNVLVDSDGPRVNVIGLENVMIVVDQGEILVTSAAGAQKVGKLHGASNQ</sequence>
<name>A0A7X1FB71_9SPHN</name>
<dbReference type="Gene3D" id="3.90.550.10">
    <property type="entry name" value="Spore Coat Polysaccharide Biosynthesis Protein SpsA, Chain A"/>
    <property type="match status" value="1"/>
</dbReference>
<dbReference type="SUPFAM" id="SSF53448">
    <property type="entry name" value="Nucleotide-diphospho-sugar transferases"/>
    <property type="match status" value="1"/>
</dbReference>
<evidence type="ECO:0000313" key="2">
    <source>
        <dbReference type="Proteomes" id="UP000520156"/>
    </source>
</evidence>
<feature type="non-terminal residue" evidence="1">
    <location>
        <position position="1"/>
    </location>
</feature>
<keyword evidence="1" id="KW-0808">Transferase</keyword>
<keyword evidence="1" id="KW-0548">Nucleotidyltransferase</keyword>
<organism evidence="1 2">
    <name type="scientific">Novosphingobium aerophilum</name>
    <dbReference type="NCBI Taxonomy" id="2839843"/>
    <lineage>
        <taxon>Bacteria</taxon>
        <taxon>Pseudomonadati</taxon>
        <taxon>Pseudomonadota</taxon>
        <taxon>Alphaproteobacteria</taxon>
        <taxon>Sphingomonadales</taxon>
        <taxon>Sphingomonadaceae</taxon>
        <taxon>Novosphingobium</taxon>
    </lineage>
</organism>
<reference evidence="1 2" key="1">
    <citation type="submission" date="2020-08" db="EMBL/GenBank/DDBJ databases">
        <title>The genome sequence of Novosphingobium flavum 4Y4.</title>
        <authorList>
            <person name="Liu Y."/>
        </authorList>
    </citation>
    <scope>NUCLEOTIDE SEQUENCE [LARGE SCALE GENOMIC DNA]</scope>
    <source>
        <strain evidence="1 2">4Y4</strain>
    </source>
</reference>
<evidence type="ECO:0000313" key="1">
    <source>
        <dbReference type="EMBL" id="MBC2653770.1"/>
    </source>
</evidence>
<proteinExistence type="predicted"/>
<dbReference type="Proteomes" id="UP000520156">
    <property type="component" value="Unassembled WGS sequence"/>
</dbReference>
<dbReference type="PANTHER" id="PTHR46390">
    <property type="entry name" value="MANNOSE-1-PHOSPHATE GUANYLYLTRANSFERASE"/>
    <property type="match status" value="1"/>
</dbReference>
<dbReference type="InterPro" id="IPR051161">
    <property type="entry name" value="Mannose-6P_isomerase_type2"/>
</dbReference>
<dbReference type="EMBL" id="JACLAU010000088">
    <property type="protein sequence ID" value="MBC2653770.1"/>
    <property type="molecule type" value="Genomic_DNA"/>
</dbReference>
<dbReference type="AlphaFoldDB" id="A0A7X1FB71"/>
<dbReference type="InterPro" id="IPR029044">
    <property type="entry name" value="Nucleotide-diphossugar_trans"/>
</dbReference>